<evidence type="ECO:0000313" key="2">
    <source>
        <dbReference type="EMBL" id="WKK77157.2"/>
    </source>
</evidence>
<feature type="transmembrane region" description="Helical" evidence="1">
    <location>
        <begin position="246"/>
        <end position="264"/>
    </location>
</feature>
<evidence type="ECO:0000256" key="1">
    <source>
        <dbReference type="SAM" id="Phobius"/>
    </source>
</evidence>
<feature type="transmembrane region" description="Helical" evidence="1">
    <location>
        <begin position="73"/>
        <end position="99"/>
    </location>
</feature>
<dbReference type="Proteomes" id="UP001230496">
    <property type="component" value="Chromosome"/>
</dbReference>
<sequence length="270" mass="31735">MNTVNQLNTQKTLLLTEFYKIRKYKPLWIIFGILVVLLTGMFINQINLSEQRFNMMFGQSGFSNKWLYVYDGYISILSFLLPSLIGLIVASSIYMEIAANGYSLLNRSPYSLFNFDAIKILSLILISILFCLIAGLFIILFSELTFILKPEFQIDPEKRSHFYLIKFIPRYFPYLISLCAFYYLLSLLIKNFTVFMSLIIILPLLTMLIIPDVFNLMIYPLYENSIYYSNGNPIRMRLQSFPSIDFHKINVLYIIIFSLLIYFIREKSKK</sequence>
<organism evidence="2 3">
    <name type="scientific">Marivirga salinarum</name>
    <dbReference type="NCBI Taxonomy" id="3059078"/>
    <lineage>
        <taxon>Bacteria</taxon>
        <taxon>Pseudomonadati</taxon>
        <taxon>Bacteroidota</taxon>
        <taxon>Cytophagia</taxon>
        <taxon>Cytophagales</taxon>
        <taxon>Marivirgaceae</taxon>
        <taxon>Marivirga</taxon>
    </lineage>
</organism>
<feature type="transmembrane region" description="Helical" evidence="1">
    <location>
        <begin position="27"/>
        <end position="46"/>
    </location>
</feature>
<dbReference type="RefSeq" id="WP_308349843.1">
    <property type="nucleotide sequence ID" value="NZ_CP129971.1"/>
</dbReference>
<keyword evidence="3" id="KW-1185">Reference proteome</keyword>
<name>A0AA49GB16_9BACT</name>
<evidence type="ECO:0000313" key="3">
    <source>
        <dbReference type="Proteomes" id="UP001230496"/>
    </source>
</evidence>
<dbReference type="KEGG" id="msaa:QYS49_08090"/>
<dbReference type="AlphaFoldDB" id="A0AA49GB16"/>
<accession>A0AA49GB16</accession>
<reference evidence="2 3" key="1">
    <citation type="submission" date="2023-08" db="EMBL/GenBank/DDBJ databases">
        <title>Comparative genomics and taxonomic characterization of three novel marine species of genus Marivirga.</title>
        <authorList>
            <person name="Muhammad N."/>
            <person name="Kim S.-G."/>
        </authorList>
    </citation>
    <scope>NUCLEOTIDE SEQUENCE [LARGE SCALE GENOMIC DNA]</scope>
    <source>
        <strain evidence="2 3">BDSF4-3</strain>
    </source>
</reference>
<protein>
    <submittedName>
        <fullName evidence="2">ABC transporter permease</fullName>
    </submittedName>
</protein>
<dbReference type="Pfam" id="PF12730">
    <property type="entry name" value="ABC2_membrane_4"/>
    <property type="match status" value="1"/>
</dbReference>
<feature type="transmembrane region" description="Helical" evidence="1">
    <location>
        <begin position="192"/>
        <end position="210"/>
    </location>
</feature>
<gene>
    <name evidence="2" type="ORF">QYS49_08090</name>
</gene>
<keyword evidence="1" id="KW-1133">Transmembrane helix</keyword>
<proteinExistence type="predicted"/>
<dbReference type="EMBL" id="CP129971">
    <property type="protein sequence ID" value="WKK77157.2"/>
    <property type="molecule type" value="Genomic_DNA"/>
</dbReference>
<feature type="transmembrane region" description="Helical" evidence="1">
    <location>
        <begin position="120"/>
        <end position="142"/>
    </location>
</feature>
<feature type="transmembrane region" description="Helical" evidence="1">
    <location>
        <begin position="162"/>
        <end position="185"/>
    </location>
</feature>
<keyword evidence="1" id="KW-0472">Membrane</keyword>
<keyword evidence="1" id="KW-0812">Transmembrane</keyword>